<evidence type="ECO:0000256" key="1">
    <source>
        <dbReference type="SAM" id="MobiDB-lite"/>
    </source>
</evidence>
<sequence>MIELKSLGVTCTGRGGGSSAHERNQDALGRQQLEGTITSADTPPQICRDRTDRRSKGDSDWDIQEVNVKETELDSKVS</sequence>
<proteinExistence type="predicted"/>
<name>A0AAV2J0A2_KNICA</name>
<evidence type="ECO:0000313" key="2">
    <source>
        <dbReference type="EMBL" id="CAL1570348.1"/>
    </source>
</evidence>
<protein>
    <submittedName>
        <fullName evidence="2">Uncharacterized protein</fullName>
    </submittedName>
</protein>
<organism evidence="2 3">
    <name type="scientific">Knipowitschia caucasica</name>
    <name type="common">Caucasian dwarf goby</name>
    <name type="synonym">Pomatoschistus caucasicus</name>
    <dbReference type="NCBI Taxonomy" id="637954"/>
    <lineage>
        <taxon>Eukaryota</taxon>
        <taxon>Metazoa</taxon>
        <taxon>Chordata</taxon>
        <taxon>Craniata</taxon>
        <taxon>Vertebrata</taxon>
        <taxon>Euteleostomi</taxon>
        <taxon>Actinopterygii</taxon>
        <taxon>Neopterygii</taxon>
        <taxon>Teleostei</taxon>
        <taxon>Neoteleostei</taxon>
        <taxon>Acanthomorphata</taxon>
        <taxon>Gobiaria</taxon>
        <taxon>Gobiiformes</taxon>
        <taxon>Gobioidei</taxon>
        <taxon>Gobiidae</taxon>
        <taxon>Gobiinae</taxon>
        <taxon>Knipowitschia</taxon>
    </lineage>
</organism>
<dbReference type="Proteomes" id="UP001497482">
    <property type="component" value="Chromosome 10"/>
</dbReference>
<reference evidence="2 3" key="1">
    <citation type="submission" date="2024-04" db="EMBL/GenBank/DDBJ databases">
        <authorList>
            <person name="Waldvogel A.-M."/>
            <person name="Schoenle A."/>
        </authorList>
    </citation>
    <scope>NUCLEOTIDE SEQUENCE [LARGE SCALE GENOMIC DNA]</scope>
</reference>
<dbReference type="EMBL" id="OZ035832">
    <property type="protein sequence ID" value="CAL1570348.1"/>
    <property type="molecule type" value="Genomic_DNA"/>
</dbReference>
<gene>
    <name evidence="2" type="ORF">KC01_LOCUS2663</name>
</gene>
<feature type="region of interest" description="Disordered" evidence="1">
    <location>
        <begin position="1"/>
        <end position="63"/>
    </location>
</feature>
<feature type="compositionally biased region" description="Basic and acidic residues" evidence="1">
    <location>
        <begin position="47"/>
        <end position="59"/>
    </location>
</feature>
<accession>A0AAV2J0A2</accession>
<keyword evidence="3" id="KW-1185">Reference proteome</keyword>
<dbReference type="AlphaFoldDB" id="A0AAV2J0A2"/>
<feature type="compositionally biased region" description="Polar residues" evidence="1">
    <location>
        <begin position="33"/>
        <end position="42"/>
    </location>
</feature>
<evidence type="ECO:0000313" key="3">
    <source>
        <dbReference type="Proteomes" id="UP001497482"/>
    </source>
</evidence>